<keyword evidence="2" id="KW-0812">Transmembrane</keyword>
<feature type="region of interest" description="Disordered" evidence="1">
    <location>
        <begin position="303"/>
        <end position="322"/>
    </location>
</feature>
<evidence type="ECO:0000313" key="3">
    <source>
        <dbReference type="EMBL" id="QES30097.1"/>
    </source>
</evidence>
<organism evidence="3 4">
    <name type="scientific">Streptomyces venezuelae</name>
    <dbReference type="NCBI Taxonomy" id="54571"/>
    <lineage>
        <taxon>Bacteria</taxon>
        <taxon>Bacillati</taxon>
        <taxon>Actinomycetota</taxon>
        <taxon>Actinomycetes</taxon>
        <taxon>Kitasatosporales</taxon>
        <taxon>Streptomycetaceae</taxon>
        <taxon>Streptomyces</taxon>
    </lineage>
</organism>
<proteinExistence type="predicted"/>
<dbReference type="OrthoDB" id="4241909at2"/>
<keyword evidence="4" id="KW-1185">Reference proteome</keyword>
<dbReference type="EMBL" id="CP029193">
    <property type="protein sequence ID" value="QES30097.1"/>
    <property type="molecule type" value="Genomic_DNA"/>
</dbReference>
<name>A0A5P2BJ40_STRVZ</name>
<dbReference type="Proteomes" id="UP000323046">
    <property type="component" value="Chromosome"/>
</dbReference>
<dbReference type="InterPro" id="IPR026467">
    <property type="entry name" value="Ser/Gly_Cys_C_dom"/>
</dbReference>
<sequence>MPDGSCGTGGWSVPGPPRSRGGPRRGCCTPPAGSCRGGDVMTVVAMVYTVVVSLAAAELIRGVAAARRAGSPYRGRQPLDAEHGVYVRGTLEAAFLAGGPARVADTLIAGLHEDGRLVVAGPGVVGITGPVGRNAAEQAVVDAHAAAPSGALHWLRITVMRSLPVQETGEALARRGLLVRPGRRRKWRAWAGTQIALTSLGFVACAAAALLLSASDIALPGGSRSPLVDILVMLPGAVFGIVSGAVCLAVTSKQITLAGRYALRQYVASTRHLPGAAHQVATRGLSRAHPEIRSHLIAAARVRTPPPAPADPGRAGHQNAAAWNSGGGGTPAWCGLDTGEDGGFACSGSGGPSCSGGGSSCGGGGGSSCGGGGGGGSSCGGGGGGSS</sequence>
<feature type="region of interest" description="Disordered" evidence="1">
    <location>
        <begin position="1"/>
        <end position="25"/>
    </location>
</feature>
<gene>
    <name evidence="3" type="ORF">DEJ47_29885</name>
</gene>
<reference evidence="3 4" key="1">
    <citation type="submission" date="2018-05" db="EMBL/GenBank/DDBJ databases">
        <title>Streptomyces venezuelae.</title>
        <authorList>
            <person name="Kim W."/>
            <person name="Lee N."/>
            <person name="Cho B.-K."/>
        </authorList>
    </citation>
    <scope>NUCLEOTIDE SEQUENCE [LARGE SCALE GENOMIC DNA]</scope>
    <source>
        <strain evidence="3 4">ATCC 14583</strain>
    </source>
</reference>
<keyword evidence="2" id="KW-0472">Membrane</keyword>
<evidence type="ECO:0000256" key="2">
    <source>
        <dbReference type="SAM" id="Phobius"/>
    </source>
</evidence>
<keyword evidence="2" id="KW-1133">Transmembrane helix</keyword>
<dbReference type="AlphaFoldDB" id="A0A5P2BJ40"/>
<dbReference type="NCBIfam" id="TIGR04222">
    <property type="entry name" value="near_uncomplex"/>
    <property type="match status" value="1"/>
</dbReference>
<feature type="compositionally biased region" description="Gly residues" evidence="1">
    <location>
        <begin position="1"/>
        <end position="12"/>
    </location>
</feature>
<feature type="transmembrane region" description="Helical" evidence="2">
    <location>
        <begin position="189"/>
        <end position="210"/>
    </location>
</feature>
<evidence type="ECO:0000256" key="1">
    <source>
        <dbReference type="SAM" id="MobiDB-lite"/>
    </source>
</evidence>
<accession>A0A5P2BJ40</accession>
<protein>
    <submittedName>
        <fullName evidence="3">TIGR04222 domain-containing membrane protein</fullName>
    </submittedName>
</protein>
<feature type="transmembrane region" description="Helical" evidence="2">
    <location>
        <begin position="40"/>
        <end position="60"/>
    </location>
</feature>
<feature type="transmembrane region" description="Helical" evidence="2">
    <location>
        <begin position="230"/>
        <end position="251"/>
    </location>
</feature>
<evidence type="ECO:0000313" key="4">
    <source>
        <dbReference type="Proteomes" id="UP000323046"/>
    </source>
</evidence>